<dbReference type="EMBL" id="SMRT01000032">
    <property type="protein sequence ID" value="TDF90600.1"/>
    <property type="molecule type" value="Genomic_DNA"/>
</dbReference>
<dbReference type="InterPro" id="IPR010559">
    <property type="entry name" value="Sig_transdc_His_kin_internal"/>
</dbReference>
<keyword evidence="5" id="KW-0418">Kinase</keyword>
<feature type="domain" description="Signal transduction histidine kinase internal region" evidence="4">
    <location>
        <begin position="381"/>
        <end position="459"/>
    </location>
</feature>
<accession>A0A4R5K8U1</accession>
<keyword evidence="5" id="KW-0808">Transferase</keyword>
<feature type="coiled-coil region" evidence="1">
    <location>
        <begin position="353"/>
        <end position="380"/>
    </location>
</feature>
<keyword evidence="6" id="KW-1185">Reference proteome</keyword>
<gene>
    <name evidence="5" type="ORF">E1757_33835</name>
</gene>
<dbReference type="PANTHER" id="PTHR34220:SF7">
    <property type="entry name" value="SENSOR HISTIDINE KINASE YPDA"/>
    <property type="match status" value="1"/>
</dbReference>
<keyword evidence="2" id="KW-1133">Transmembrane helix</keyword>
<reference evidence="5 6" key="1">
    <citation type="submission" date="2019-03" db="EMBL/GenBank/DDBJ databases">
        <title>This is whole genome sequence of Paenibacillus sp MS74 strain.</title>
        <authorList>
            <person name="Trinh H.N."/>
        </authorList>
    </citation>
    <scope>NUCLEOTIDE SEQUENCE [LARGE SCALE GENOMIC DNA]</scope>
    <source>
        <strain evidence="5 6">MS74</strain>
    </source>
</reference>
<dbReference type="Pfam" id="PF02518">
    <property type="entry name" value="HATPase_c"/>
    <property type="match status" value="1"/>
</dbReference>
<dbReference type="GO" id="GO:0016020">
    <property type="term" value="C:membrane"/>
    <property type="evidence" value="ECO:0007669"/>
    <property type="project" value="InterPro"/>
</dbReference>
<proteinExistence type="predicted"/>
<dbReference type="GO" id="GO:0000155">
    <property type="term" value="F:phosphorelay sensor kinase activity"/>
    <property type="evidence" value="ECO:0007669"/>
    <property type="project" value="InterPro"/>
</dbReference>
<keyword evidence="2" id="KW-0472">Membrane</keyword>
<dbReference type="InterPro" id="IPR050640">
    <property type="entry name" value="Bact_2-comp_sensor_kinase"/>
</dbReference>
<evidence type="ECO:0000256" key="1">
    <source>
        <dbReference type="SAM" id="Coils"/>
    </source>
</evidence>
<dbReference type="OrthoDB" id="2499756at2"/>
<dbReference type="PANTHER" id="PTHR34220">
    <property type="entry name" value="SENSOR HISTIDINE KINASE YPDA"/>
    <property type="match status" value="1"/>
</dbReference>
<dbReference type="RefSeq" id="WP_133236595.1">
    <property type="nucleotide sequence ID" value="NZ_SMRT01000032.1"/>
</dbReference>
<comment type="caution">
    <text evidence="5">The sequence shown here is derived from an EMBL/GenBank/DDBJ whole genome shotgun (WGS) entry which is preliminary data.</text>
</comment>
<feature type="domain" description="Histidine kinase/HSP90-like ATPase" evidence="3">
    <location>
        <begin position="479"/>
        <end position="573"/>
    </location>
</feature>
<feature type="transmembrane region" description="Helical" evidence="2">
    <location>
        <begin position="12"/>
        <end position="36"/>
    </location>
</feature>
<name>A0A4R5K8U1_9BACL</name>
<evidence type="ECO:0000313" key="6">
    <source>
        <dbReference type="Proteomes" id="UP000295636"/>
    </source>
</evidence>
<dbReference type="Gene3D" id="3.30.565.10">
    <property type="entry name" value="Histidine kinase-like ATPase, C-terminal domain"/>
    <property type="match status" value="1"/>
</dbReference>
<evidence type="ECO:0000259" key="4">
    <source>
        <dbReference type="Pfam" id="PF06580"/>
    </source>
</evidence>
<dbReference type="Gene3D" id="6.10.340.10">
    <property type="match status" value="1"/>
</dbReference>
<organism evidence="5 6">
    <name type="scientific">Paenibacillus piri</name>
    <dbReference type="NCBI Taxonomy" id="2547395"/>
    <lineage>
        <taxon>Bacteria</taxon>
        <taxon>Bacillati</taxon>
        <taxon>Bacillota</taxon>
        <taxon>Bacilli</taxon>
        <taxon>Bacillales</taxon>
        <taxon>Paenibacillaceae</taxon>
        <taxon>Paenibacillus</taxon>
    </lineage>
</organism>
<feature type="transmembrane region" description="Helical" evidence="2">
    <location>
        <begin position="291"/>
        <end position="314"/>
    </location>
</feature>
<dbReference type="InterPro" id="IPR003594">
    <property type="entry name" value="HATPase_dom"/>
</dbReference>
<dbReference type="InterPro" id="IPR036890">
    <property type="entry name" value="HATPase_C_sf"/>
</dbReference>
<dbReference type="Proteomes" id="UP000295636">
    <property type="component" value="Unassembled WGS sequence"/>
</dbReference>
<keyword evidence="2" id="KW-0812">Transmembrane</keyword>
<evidence type="ECO:0000313" key="5">
    <source>
        <dbReference type="EMBL" id="TDF90600.1"/>
    </source>
</evidence>
<keyword evidence="1" id="KW-0175">Coiled coil</keyword>
<evidence type="ECO:0000259" key="3">
    <source>
        <dbReference type="Pfam" id="PF02518"/>
    </source>
</evidence>
<dbReference type="AlphaFoldDB" id="A0A4R5K8U1"/>
<sequence>MDKLFKKLHISHLYFWSTSIFVVILFAIVIWASYYFSVQGIIRTTSSYQERILTELNQRLQTQFGAIESVSLSIVRNTELLDLLTNPKETYQNIVTLRNVVASLNTLTFSTPVIYSIDLYVKNAPQSGKQELVRFFDLRTGEEMPWFSSVAQSDFVWIGEHETDSYQGTASVVSFVRKIYSNAGDYQGFVLINIKASDVQTLLREQGFEANRLLLDSGGRVITQTGEQSLVENNENLRSISGSLQEAGQLALKGYRQFPSQYLVVWTNIAGSNWLLIEFTPWEQLVAGSAFMAKVLFTVGIAAVFVLLFIFLFLNRKLTRPIFLLLQAMKMYPAYAADHQLPTDYQNEFGQLFQGYRKLINRIEELYESLRNQYQKQKESEIKALQAMINPHFLYNTLDQLNWMAIKDGNEKMSRVLELTGRMLRVGLSNGESLIPLSEELIHIECYMQIQQIRLGDRIKYSIELPDDIKGYYVPKMTLQPFVENCISHGFHGRSEGRIRIHGEAVQQQLILSIEDNGRGLQECGAQYRTKTKGGYGIRNVRERMEAFFADGYRIDIKNRPEGGTLVTICIPLIEGSGMILEGDRTDVENSHY</sequence>
<dbReference type="SUPFAM" id="SSF55874">
    <property type="entry name" value="ATPase domain of HSP90 chaperone/DNA topoisomerase II/histidine kinase"/>
    <property type="match status" value="1"/>
</dbReference>
<protein>
    <submittedName>
        <fullName evidence="5">Sensor histidine kinase</fullName>
    </submittedName>
</protein>
<dbReference type="Pfam" id="PF06580">
    <property type="entry name" value="His_kinase"/>
    <property type="match status" value="1"/>
</dbReference>
<evidence type="ECO:0000256" key="2">
    <source>
        <dbReference type="SAM" id="Phobius"/>
    </source>
</evidence>